<dbReference type="PANTHER" id="PTHR35871:SF1">
    <property type="entry name" value="CXC1-LIKE CYSTEINE CLUSTER ASSOCIATED WITH KDZ TRANSPOSASES DOMAIN-CONTAINING PROTEIN"/>
    <property type="match status" value="1"/>
</dbReference>
<evidence type="ECO:0000256" key="1">
    <source>
        <dbReference type="SAM" id="Coils"/>
    </source>
</evidence>
<organism evidence="2 3">
    <name type="scientific">Gigaspora margarita</name>
    <dbReference type="NCBI Taxonomy" id="4874"/>
    <lineage>
        <taxon>Eukaryota</taxon>
        <taxon>Fungi</taxon>
        <taxon>Fungi incertae sedis</taxon>
        <taxon>Mucoromycota</taxon>
        <taxon>Glomeromycotina</taxon>
        <taxon>Glomeromycetes</taxon>
        <taxon>Diversisporales</taxon>
        <taxon>Gigasporaceae</taxon>
        <taxon>Gigaspora</taxon>
    </lineage>
</organism>
<protein>
    <submittedName>
        <fullName evidence="2">39818_t:CDS:1</fullName>
    </submittedName>
</protein>
<accession>A0ABN7VBE7</accession>
<feature type="coiled-coil region" evidence="1">
    <location>
        <begin position="80"/>
        <end position="114"/>
    </location>
</feature>
<dbReference type="PANTHER" id="PTHR35871">
    <property type="entry name" value="EXPRESSED PROTEIN"/>
    <property type="match status" value="1"/>
</dbReference>
<proteinExistence type="predicted"/>
<keyword evidence="1" id="KW-0175">Coiled coil</keyword>
<evidence type="ECO:0000313" key="2">
    <source>
        <dbReference type="EMBL" id="CAG8752402.1"/>
    </source>
</evidence>
<feature type="non-terminal residue" evidence="2">
    <location>
        <position position="495"/>
    </location>
</feature>
<gene>
    <name evidence="2" type="ORF">GMARGA_LOCUS16540</name>
</gene>
<reference evidence="2 3" key="1">
    <citation type="submission" date="2021-06" db="EMBL/GenBank/DDBJ databases">
        <authorList>
            <person name="Kallberg Y."/>
            <person name="Tangrot J."/>
            <person name="Rosling A."/>
        </authorList>
    </citation>
    <scope>NUCLEOTIDE SEQUENCE [LARGE SCALE GENOMIC DNA]</scope>
    <source>
        <strain evidence="2 3">120-4 pot B 10/14</strain>
    </source>
</reference>
<evidence type="ECO:0000313" key="3">
    <source>
        <dbReference type="Proteomes" id="UP000789901"/>
    </source>
</evidence>
<dbReference type="EMBL" id="CAJVQB010012044">
    <property type="protein sequence ID" value="CAG8752402.1"/>
    <property type="molecule type" value="Genomic_DNA"/>
</dbReference>
<comment type="caution">
    <text evidence="2">The sequence shown here is derived from an EMBL/GenBank/DDBJ whole genome shotgun (WGS) entry which is preliminary data.</text>
</comment>
<keyword evidence="3" id="KW-1185">Reference proteome</keyword>
<dbReference type="Proteomes" id="UP000789901">
    <property type="component" value="Unassembled WGS sequence"/>
</dbReference>
<sequence>MANSRSKKQNNRDDIPIIDNAYNLEDEEAAETVFEKLIKNARNLDKNSRSHKITEFFDKVNDMNLNNNKITQSDYANESETEIIEKLSQWEQKLQETKERIQHLINTNEVLKTDKVKYISAIHYIKLLQNNTPKLEASRIVAHIYNGTWAKKYLEDDPLSPSQYEKHLSKSLLHDERWINKMRFNYKKYKKSVYVDSYKRKDVIVYCREFLQKIEEYDRLMPKWNDINCEIYEEPNFLSGEKKYILIIHDECVFHTNDGTYEFWDPEEEQPLRKKGLGKELHVSEFLTETIRRLKDEEGEARVIVETDGSQDENWNEKKLLSQVKNAIGIFERMHPECIGIWAFDNATSYTVMAPDALQPKMRNTTWNGETKTMVYLDNYKVLSLRLEPKGMKAVLDERGLWKDGLQANYFLNERGLIQQEIEKNGHKQVPKKQKNIAKNNTLVSLENLPSWMQQNYNKVIKKSINVYENEENISIDNNNFTQKIYKRICDIKNI</sequence>
<name>A0ABN7VBE7_GIGMA</name>